<dbReference type="SUPFAM" id="SSF55073">
    <property type="entry name" value="Nucleotide cyclase"/>
    <property type="match status" value="1"/>
</dbReference>
<dbReference type="InterPro" id="IPR000160">
    <property type="entry name" value="GGDEF_dom"/>
</dbReference>
<feature type="signal peptide" evidence="1">
    <location>
        <begin position="1"/>
        <end position="18"/>
    </location>
</feature>
<name>A0A8I2H5T5_RHILV</name>
<reference evidence="3" key="1">
    <citation type="submission" date="2019-10" db="EMBL/GenBank/DDBJ databases">
        <title>Rhizobium leguminosarum symbiovar viciae collection.</title>
        <authorList>
            <person name="Boivin S."/>
            <person name="Lepetit M."/>
        </authorList>
    </citation>
    <scope>NUCLEOTIDE SEQUENCE</scope>
    <source>
        <strain evidence="3">L143</strain>
    </source>
</reference>
<dbReference type="InterPro" id="IPR029787">
    <property type="entry name" value="Nucleotide_cyclase"/>
</dbReference>
<evidence type="ECO:0000259" key="2">
    <source>
        <dbReference type="PROSITE" id="PS50887"/>
    </source>
</evidence>
<feature type="chain" id="PRO_5034366500" evidence="1">
    <location>
        <begin position="19"/>
        <end position="77"/>
    </location>
</feature>
<dbReference type="EMBL" id="WIEZ01000030">
    <property type="protein sequence ID" value="NKM50033.1"/>
    <property type="molecule type" value="Genomic_DNA"/>
</dbReference>
<gene>
    <name evidence="3" type="ORF">GFL91_34985</name>
</gene>
<organism evidence="3 4">
    <name type="scientific">Rhizobium leguminosarum bv. viciae</name>
    <dbReference type="NCBI Taxonomy" id="387"/>
    <lineage>
        <taxon>Bacteria</taxon>
        <taxon>Pseudomonadati</taxon>
        <taxon>Pseudomonadota</taxon>
        <taxon>Alphaproteobacteria</taxon>
        <taxon>Hyphomicrobiales</taxon>
        <taxon>Rhizobiaceae</taxon>
        <taxon>Rhizobium/Agrobacterium group</taxon>
        <taxon>Rhizobium</taxon>
    </lineage>
</organism>
<dbReference type="PROSITE" id="PS50887">
    <property type="entry name" value="GGDEF"/>
    <property type="match status" value="1"/>
</dbReference>
<sequence length="77" mass="8211">MLPAKLPLLFLLSIISSAVNDTYHSAGDAAFKALTQSIQTLIAAEAASRMTFARVGGDEFTILFRAMEPEAVFAAYG</sequence>
<keyword evidence="1" id="KW-0732">Signal</keyword>
<accession>A0A8I2H5T5</accession>
<dbReference type="Proteomes" id="UP000662259">
    <property type="component" value="Unassembled WGS sequence"/>
</dbReference>
<evidence type="ECO:0000256" key="1">
    <source>
        <dbReference type="SAM" id="SignalP"/>
    </source>
</evidence>
<protein>
    <submittedName>
        <fullName evidence="3">Diguanylate cyclase</fullName>
    </submittedName>
</protein>
<evidence type="ECO:0000313" key="3">
    <source>
        <dbReference type="EMBL" id="NKM50033.1"/>
    </source>
</evidence>
<comment type="caution">
    <text evidence="3">The sequence shown here is derived from an EMBL/GenBank/DDBJ whole genome shotgun (WGS) entry which is preliminary data.</text>
</comment>
<dbReference type="Gene3D" id="3.30.70.270">
    <property type="match status" value="1"/>
</dbReference>
<evidence type="ECO:0000313" key="4">
    <source>
        <dbReference type="Proteomes" id="UP000662259"/>
    </source>
</evidence>
<dbReference type="InterPro" id="IPR043128">
    <property type="entry name" value="Rev_trsase/Diguanyl_cyclase"/>
</dbReference>
<feature type="domain" description="GGDEF" evidence="2">
    <location>
        <begin position="4"/>
        <end position="77"/>
    </location>
</feature>
<proteinExistence type="predicted"/>
<dbReference type="AlphaFoldDB" id="A0A8I2H5T5"/>
<dbReference type="Pfam" id="PF00990">
    <property type="entry name" value="GGDEF"/>
    <property type="match status" value="1"/>
</dbReference>